<dbReference type="EMBL" id="CALNXJ010000002">
    <property type="protein sequence ID" value="CAH3032938.1"/>
    <property type="molecule type" value="Genomic_DNA"/>
</dbReference>
<accession>A0AAU9VNC3</accession>
<dbReference type="GO" id="GO:0008270">
    <property type="term" value="F:zinc ion binding"/>
    <property type="evidence" value="ECO:0007669"/>
    <property type="project" value="UniProtKB-KW"/>
</dbReference>
<dbReference type="Proteomes" id="UP001159428">
    <property type="component" value="Unassembled WGS sequence"/>
</dbReference>
<keyword evidence="1" id="KW-0479">Metal-binding</keyword>
<keyword evidence="1" id="KW-0863">Zinc-finger</keyword>
<dbReference type="InterPro" id="IPR013087">
    <property type="entry name" value="Znf_C2H2_type"/>
</dbReference>
<evidence type="ECO:0000256" key="2">
    <source>
        <dbReference type="SAM" id="MobiDB-lite"/>
    </source>
</evidence>
<evidence type="ECO:0000313" key="4">
    <source>
        <dbReference type="EMBL" id="CAH3032938.1"/>
    </source>
</evidence>
<evidence type="ECO:0000259" key="3">
    <source>
        <dbReference type="PROSITE" id="PS50157"/>
    </source>
</evidence>
<feature type="domain" description="C2H2-type" evidence="3">
    <location>
        <begin position="5"/>
        <end position="33"/>
    </location>
</feature>
<dbReference type="AlphaFoldDB" id="A0AAU9VNC3"/>
<comment type="caution">
    <text evidence="4">The sequence shown here is derived from an EMBL/GenBank/DDBJ whole genome shotgun (WGS) entry which is preliminary data.</text>
</comment>
<gene>
    <name evidence="4" type="ORF">PMEA_00010230</name>
</gene>
<dbReference type="PROSITE" id="PS00028">
    <property type="entry name" value="ZINC_FINGER_C2H2_1"/>
    <property type="match status" value="1"/>
</dbReference>
<name>A0AAU9VNC3_9CNID</name>
<reference evidence="4 5" key="1">
    <citation type="submission" date="2022-05" db="EMBL/GenBank/DDBJ databases">
        <authorList>
            <consortium name="Genoscope - CEA"/>
            <person name="William W."/>
        </authorList>
    </citation>
    <scope>NUCLEOTIDE SEQUENCE [LARGE SCALE GENOMIC DNA]</scope>
</reference>
<keyword evidence="5" id="KW-1185">Reference proteome</keyword>
<organism evidence="4 5">
    <name type="scientific">Pocillopora meandrina</name>
    <dbReference type="NCBI Taxonomy" id="46732"/>
    <lineage>
        <taxon>Eukaryota</taxon>
        <taxon>Metazoa</taxon>
        <taxon>Cnidaria</taxon>
        <taxon>Anthozoa</taxon>
        <taxon>Hexacorallia</taxon>
        <taxon>Scleractinia</taxon>
        <taxon>Astrocoeniina</taxon>
        <taxon>Pocilloporidae</taxon>
        <taxon>Pocillopora</taxon>
    </lineage>
</organism>
<sequence length="241" mass="28489">MPFAVFCRFCGKQFKTGVSLRKHYELKHHEDRLFETTNIFVDEFGNRCDEPKATALGNDAELQEYLKWLSALVERINMSLVPDHPGKWCHIDCFQVPERYFRHILHRLESPRLDSVRDVSHRRQPIFKRTARRLSYKIFEEQTFKRILEEQDSLLFKSHALFSNQDEVPDISNMEAEEALEFAKARAKKPVPRPTSRSSMEISTGEGRSTREVELIWWPSLYSRSLYGKLTLRFYVKKTSI</sequence>
<protein>
    <recommendedName>
        <fullName evidence="3">C2H2-type domain-containing protein</fullName>
    </recommendedName>
</protein>
<feature type="region of interest" description="Disordered" evidence="2">
    <location>
        <begin position="185"/>
        <end position="205"/>
    </location>
</feature>
<dbReference type="PROSITE" id="PS50157">
    <property type="entry name" value="ZINC_FINGER_C2H2_2"/>
    <property type="match status" value="1"/>
</dbReference>
<proteinExistence type="predicted"/>
<evidence type="ECO:0000313" key="5">
    <source>
        <dbReference type="Proteomes" id="UP001159428"/>
    </source>
</evidence>
<evidence type="ECO:0000256" key="1">
    <source>
        <dbReference type="PROSITE-ProRule" id="PRU00042"/>
    </source>
</evidence>
<keyword evidence="1" id="KW-0862">Zinc</keyword>